<proteinExistence type="inferred from homology"/>
<gene>
    <name evidence="3" type="ORF">QO010_003379</name>
</gene>
<dbReference type="EMBL" id="JAUSVS010000007">
    <property type="protein sequence ID" value="MDQ0465590.1"/>
    <property type="molecule type" value="Genomic_DNA"/>
</dbReference>
<evidence type="ECO:0000256" key="1">
    <source>
        <dbReference type="ARBA" id="ARBA00007689"/>
    </source>
</evidence>
<protein>
    <submittedName>
        <fullName evidence="3">Uncharacterized protein YciI</fullName>
    </submittedName>
</protein>
<dbReference type="SUPFAM" id="SSF54909">
    <property type="entry name" value="Dimeric alpha+beta barrel"/>
    <property type="match status" value="1"/>
</dbReference>
<organism evidence="3 4">
    <name type="scientific">Caulobacter ginsengisoli</name>
    <dbReference type="NCBI Taxonomy" id="400775"/>
    <lineage>
        <taxon>Bacteria</taxon>
        <taxon>Pseudomonadati</taxon>
        <taxon>Pseudomonadota</taxon>
        <taxon>Alphaproteobacteria</taxon>
        <taxon>Caulobacterales</taxon>
        <taxon>Caulobacteraceae</taxon>
        <taxon>Caulobacter</taxon>
    </lineage>
</organism>
<sequence>MADAPAEIPTVTYFLVLLQRGENHAAAAEHFAAHVEFVGAMEAAKTVLLGGSFGSPIEGADGGYLLHVASRAEAEAVAARDPLVRARVCEARIVEWDLVGICRGAIDAAFGEEG</sequence>
<dbReference type="InterPro" id="IPR005545">
    <property type="entry name" value="YCII"/>
</dbReference>
<evidence type="ECO:0000259" key="2">
    <source>
        <dbReference type="Pfam" id="PF03795"/>
    </source>
</evidence>
<comment type="similarity">
    <text evidence="1">Belongs to the YciI family.</text>
</comment>
<dbReference type="Pfam" id="PF03795">
    <property type="entry name" value="YCII"/>
    <property type="match status" value="1"/>
</dbReference>
<comment type="caution">
    <text evidence="3">The sequence shown here is derived from an EMBL/GenBank/DDBJ whole genome shotgun (WGS) entry which is preliminary data.</text>
</comment>
<dbReference type="Gene3D" id="3.30.70.1060">
    <property type="entry name" value="Dimeric alpha+beta barrel"/>
    <property type="match status" value="1"/>
</dbReference>
<dbReference type="RefSeq" id="WP_307351041.1">
    <property type="nucleotide sequence ID" value="NZ_JAUSVS010000007.1"/>
</dbReference>
<feature type="domain" description="YCII-related" evidence="2">
    <location>
        <begin position="14"/>
        <end position="96"/>
    </location>
</feature>
<reference evidence="3 4" key="1">
    <citation type="submission" date="2023-07" db="EMBL/GenBank/DDBJ databases">
        <title>Genomic Encyclopedia of Type Strains, Phase IV (KMG-IV): sequencing the most valuable type-strain genomes for metagenomic binning, comparative biology and taxonomic classification.</title>
        <authorList>
            <person name="Goeker M."/>
        </authorList>
    </citation>
    <scope>NUCLEOTIDE SEQUENCE [LARGE SCALE GENOMIC DNA]</scope>
    <source>
        <strain evidence="3 4">DSM 18695</strain>
    </source>
</reference>
<evidence type="ECO:0000313" key="3">
    <source>
        <dbReference type="EMBL" id="MDQ0465590.1"/>
    </source>
</evidence>
<dbReference type="Proteomes" id="UP001228905">
    <property type="component" value="Unassembled WGS sequence"/>
</dbReference>
<evidence type="ECO:0000313" key="4">
    <source>
        <dbReference type="Proteomes" id="UP001228905"/>
    </source>
</evidence>
<name>A0ABU0IUA6_9CAUL</name>
<dbReference type="InterPro" id="IPR011008">
    <property type="entry name" value="Dimeric_a/b-barrel"/>
</dbReference>
<keyword evidence="4" id="KW-1185">Reference proteome</keyword>
<accession>A0ABU0IUA6</accession>